<sequence length="258" mass="28616">SSSEDMIGLGMWLPGRAFGCAGGSRCLATFASIKKAQPEALPECEAWVFSLNADKPKTIVKLPSDLFGRAPRRDILQRMVRWQLAAKRGWSTSKTKGRGEVRGGGKKPFAQKGTGRARQGSTRSPVHRGGGHVHAKVPRDFSFDLNKKVRQLALKIALSTRYQEGNLIVIDEAKLESHKTKGVRECQSRFDLYNALIIDGNQMDRNATLAIQNLPDLHLMDTKNANVYDILKRKKLVITLSGIEELQQRLKSAIQPSV</sequence>
<dbReference type="EMBL" id="HACM01009361">
    <property type="protein sequence ID" value="CRZ09803.1"/>
    <property type="molecule type" value="Transcribed_RNA"/>
</dbReference>
<protein>
    <recommendedName>
        <fullName evidence="4">Large ribosomal subunit protein uL4m</fullName>
    </recommendedName>
</protein>
<dbReference type="PANTHER" id="PTHR10746:SF6">
    <property type="entry name" value="LARGE RIBOSOMAL SUBUNIT PROTEIN UL4M"/>
    <property type="match status" value="1"/>
</dbReference>
<dbReference type="Pfam" id="PF00573">
    <property type="entry name" value="Ribosomal_L4"/>
    <property type="match status" value="1"/>
</dbReference>
<dbReference type="InterPro" id="IPR013005">
    <property type="entry name" value="Ribosomal_uL4-like"/>
</dbReference>
<evidence type="ECO:0000256" key="5">
    <source>
        <dbReference type="SAM" id="MobiDB-lite"/>
    </source>
</evidence>
<dbReference type="Gene3D" id="3.40.1370.10">
    <property type="match status" value="1"/>
</dbReference>
<feature type="region of interest" description="Disordered" evidence="5">
    <location>
        <begin position="90"/>
        <end position="135"/>
    </location>
</feature>
<reference evidence="6" key="1">
    <citation type="submission" date="2015-04" db="EMBL/GenBank/DDBJ databases">
        <title>The genome sequence of the plant pathogenic Rhizarian Plasmodiophora brassicae reveals insights in its biotrophic life cycle and the origin of chitin synthesis.</title>
        <authorList>
            <person name="Schwelm A."/>
            <person name="Fogelqvist J."/>
            <person name="Knaust A."/>
            <person name="Julke S."/>
            <person name="Lilja T."/>
            <person name="Dhandapani V."/>
            <person name="Bonilla-Rosso G."/>
            <person name="Karlsson M."/>
            <person name="Shevchenko A."/>
            <person name="Choi S.R."/>
            <person name="Kim H.G."/>
            <person name="Park J.Y."/>
            <person name="Lim Y.P."/>
            <person name="Ludwig-Muller J."/>
            <person name="Dixelius C."/>
        </authorList>
    </citation>
    <scope>NUCLEOTIDE SEQUENCE</scope>
    <source>
        <tissue evidence="6">Potato root galls</tissue>
    </source>
</reference>
<evidence type="ECO:0000256" key="3">
    <source>
        <dbReference type="ARBA" id="ARBA00023274"/>
    </source>
</evidence>
<dbReference type="InterPro" id="IPR023574">
    <property type="entry name" value="Ribosomal_uL4_dom_sf"/>
</dbReference>
<evidence type="ECO:0000256" key="2">
    <source>
        <dbReference type="ARBA" id="ARBA00022980"/>
    </source>
</evidence>
<keyword evidence="2" id="KW-0689">Ribosomal protein</keyword>
<dbReference type="GO" id="GO:0006412">
    <property type="term" value="P:translation"/>
    <property type="evidence" value="ECO:0007669"/>
    <property type="project" value="InterPro"/>
</dbReference>
<dbReference type="HAMAP" id="MF_01328_B">
    <property type="entry name" value="Ribosomal_uL4_B"/>
    <property type="match status" value="1"/>
</dbReference>
<dbReference type="AlphaFoldDB" id="A0A0H5R6R4"/>
<dbReference type="InterPro" id="IPR002136">
    <property type="entry name" value="Ribosomal_uL4"/>
</dbReference>
<feature type="compositionally biased region" description="Basic residues" evidence="5">
    <location>
        <begin position="125"/>
        <end position="135"/>
    </location>
</feature>
<dbReference type="GO" id="GO:1990904">
    <property type="term" value="C:ribonucleoprotein complex"/>
    <property type="evidence" value="ECO:0007669"/>
    <property type="project" value="UniProtKB-KW"/>
</dbReference>
<dbReference type="GO" id="GO:0003735">
    <property type="term" value="F:structural constituent of ribosome"/>
    <property type="evidence" value="ECO:0007669"/>
    <property type="project" value="InterPro"/>
</dbReference>
<dbReference type="NCBIfam" id="TIGR03953">
    <property type="entry name" value="rplD_bact"/>
    <property type="match status" value="1"/>
</dbReference>
<evidence type="ECO:0000256" key="1">
    <source>
        <dbReference type="ARBA" id="ARBA00010528"/>
    </source>
</evidence>
<dbReference type="PANTHER" id="PTHR10746">
    <property type="entry name" value="50S RIBOSOMAL PROTEIN L4"/>
    <property type="match status" value="1"/>
</dbReference>
<feature type="non-terminal residue" evidence="6">
    <location>
        <position position="1"/>
    </location>
</feature>
<dbReference type="SUPFAM" id="SSF52166">
    <property type="entry name" value="Ribosomal protein L4"/>
    <property type="match status" value="1"/>
</dbReference>
<accession>A0A0H5R6R4</accession>
<evidence type="ECO:0000256" key="4">
    <source>
        <dbReference type="ARBA" id="ARBA00040565"/>
    </source>
</evidence>
<comment type="similarity">
    <text evidence="1">Belongs to the universal ribosomal protein uL4 family.</text>
</comment>
<keyword evidence="3" id="KW-0687">Ribonucleoprotein</keyword>
<proteinExistence type="inferred from homology"/>
<organism evidence="6">
    <name type="scientific">Spongospora subterranea</name>
    <dbReference type="NCBI Taxonomy" id="70186"/>
    <lineage>
        <taxon>Eukaryota</taxon>
        <taxon>Sar</taxon>
        <taxon>Rhizaria</taxon>
        <taxon>Endomyxa</taxon>
        <taxon>Phytomyxea</taxon>
        <taxon>Plasmodiophorida</taxon>
        <taxon>Plasmodiophoridae</taxon>
        <taxon>Spongospora</taxon>
    </lineage>
</organism>
<name>A0A0H5R6R4_9EUKA</name>
<evidence type="ECO:0000313" key="6">
    <source>
        <dbReference type="EMBL" id="CRZ09803.1"/>
    </source>
</evidence>
<dbReference type="GO" id="GO:0005840">
    <property type="term" value="C:ribosome"/>
    <property type="evidence" value="ECO:0007669"/>
    <property type="project" value="UniProtKB-KW"/>
</dbReference>